<feature type="domain" description="THUMP" evidence="8">
    <location>
        <begin position="42"/>
        <end position="156"/>
    </location>
</feature>
<evidence type="ECO:0000256" key="3">
    <source>
        <dbReference type="ARBA" id="ARBA00022603"/>
    </source>
</evidence>
<dbReference type="InterPro" id="IPR053943">
    <property type="entry name" value="RlmKL-like_Mtase_CS"/>
</dbReference>
<dbReference type="InterPro" id="IPR054170">
    <property type="entry name" value="RlmL_1st"/>
</dbReference>
<dbReference type="CDD" id="cd02440">
    <property type="entry name" value="AdoMet_MTases"/>
    <property type="match status" value="1"/>
</dbReference>
<evidence type="ECO:0000256" key="6">
    <source>
        <dbReference type="HAMAP-Rule" id="MF_01858"/>
    </source>
</evidence>
<dbReference type="InterPro" id="IPR029063">
    <property type="entry name" value="SAM-dependent_MTases_sf"/>
</dbReference>
<dbReference type="NCBIfam" id="NF008748">
    <property type="entry name" value="PRK11783.1"/>
    <property type="match status" value="1"/>
</dbReference>
<keyword evidence="4 6" id="KW-0808">Transferase</keyword>
<dbReference type="EC" id="2.1.1.264" evidence="6"/>
<dbReference type="PROSITE" id="PS01261">
    <property type="entry name" value="UPF0020"/>
    <property type="match status" value="1"/>
</dbReference>
<organism evidence="9 10">
    <name type="scientific">Candidatus Ornithospirochaeta stercoripullorum</name>
    <dbReference type="NCBI Taxonomy" id="2840899"/>
    <lineage>
        <taxon>Bacteria</taxon>
        <taxon>Pseudomonadati</taxon>
        <taxon>Spirochaetota</taxon>
        <taxon>Spirochaetia</taxon>
        <taxon>Spirochaetales</taxon>
        <taxon>Spirochaetaceae</taxon>
        <taxon>Spirochaetaceae incertae sedis</taxon>
        <taxon>Candidatus Ornithospirochaeta</taxon>
    </lineage>
</organism>
<dbReference type="InterPro" id="IPR019614">
    <property type="entry name" value="SAM-dep_methyl-trfase"/>
</dbReference>
<evidence type="ECO:0000313" key="9">
    <source>
        <dbReference type="EMBL" id="MBO8435500.1"/>
    </source>
</evidence>
<dbReference type="PIRSF" id="PIRSF037618">
    <property type="entry name" value="RNA_Mtase_bacteria_prd"/>
    <property type="match status" value="1"/>
</dbReference>
<evidence type="ECO:0000256" key="1">
    <source>
        <dbReference type="ARBA" id="ARBA00022490"/>
    </source>
</evidence>
<dbReference type="InterPro" id="IPR000241">
    <property type="entry name" value="RlmKL-like_Mtase"/>
</dbReference>
<evidence type="ECO:0000259" key="8">
    <source>
        <dbReference type="PROSITE" id="PS51165"/>
    </source>
</evidence>
<comment type="function">
    <text evidence="6">Specifically methylates the guanine in position 2445 (m2G2445) and the guanine in position 2069 (m7G2069) of 23S rRNA.</text>
</comment>
<dbReference type="InterPro" id="IPR002052">
    <property type="entry name" value="DNA_methylase_N6_adenine_CS"/>
</dbReference>
<dbReference type="HAMAP" id="MF_01858">
    <property type="entry name" value="23SrRNA_methyltr_KL"/>
    <property type="match status" value="1"/>
</dbReference>
<dbReference type="Gene3D" id="3.40.50.150">
    <property type="entry name" value="Vaccinia Virus protein VP39"/>
    <property type="match status" value="2"/>
</dbReference>
<dbReference type="AlphaFoldDB" id="A0A9D9H1K4"/>
<name>A0A9D9H1K4_9SPIO</name>
<dbReference type="Gene3D" id="3.30.750.80">
    <property type="entry name" value="RNA methyltransferase domain (HRMD) like"/>
    <property type="match status" value="1"/>
</dbReference>
<reference evidence="9" key="2">
    <citation type="journal article" date="2021" name="PeerJ">
        <title>Extensive microbial diversity within the chicken gut microbiome revealed by metagenomics and culture.</title>
        <authorList>
            <person name="Gilroy R."/>
            <person name="Ravi A."/>
            <person name="Getino M."/>
            <person name="Pursley I."/>
            <person name="Horton D.L."/>
            <person name="Alikhan N.F."/>
            <person name="Baker D."/>
            <person name="Gharbi K."/>
            <person name="Hall N."/>
            <person name="Watson M."/>
            <person name="Adriaenssens E.M."/>
            <person name="Foster-Nyarko E."/>
            <person name="Jarju S."/>
            <person name="Secka A."/>
            <person name="Antonio M."/>
            <person name="Oren A."/>
            <person name="Chaudhuri R.R."/>
            <person name="La Ragione R."/>
            <person name="Hildebrand F."/>
            <person name="Pallen M.J."/>
        </authorList>
    </citation>
    <scope>NUCLEOTIDE SEQUENCE</scope>
    <source>
        <strain evidence="9">7293</strain>
    </source>
</reference>
<proteinExistence type="inferred from homology"/>
<keyword evidence="7" id="KW-0694">RNA-binding</keyword>
<dbReference type="SUPFAM" id="SSF53335">
    <property type="entry name" value="S-adenosyl-L-methionine-dependent methyltransferases"/>
    <property type="match status" value="2"/>
</dbReference>
<dbReference type="PROSITE" id="PS00092">
    <property type="entry name" value="N6_MTASE"/>
    <property type="match status" value="1"/>
</dbReference>
<comment type="caution">
    <text evidence="9">The sequence shown here is derived from an EMBL/GenBank/DDBJ whole genome shotgun (WGS) entry which is preliminary data.</text>
</comment>
<evidence type="ECO:0000256" key="2">
    <source>
        <dbReference type="ARBA" id="ARBA00022552"/>
    </source>
</evidence>
<comment type="subcellular location">
    <subcellularLocation>
        <location evidence="6">Cytoplasm</location>
    </subcellularLocation>
</comment>
<comment type="similarity">
    <text evidence="6">Belongs to the methyltransferase superfamily. RlmKL family.</text>
</comment>
<evidence type="ECO:0000256" key="7">
    <source>
        <dbReference type="PROSITE-ProRule" id="PRU00529"/>
    </source>
</evidence>
<dbReference type="Pfam" id="PF01170">
    <property type="entry name" value="UPF0020"/>
    <property type="match status" value="1"/>
</dbReference>
<dbReference type="SMART" id="SM00981">
    <property type="entry name" value="THUMP"/>
    <property type="match status" value="1"/>
</dbReference>
<keyword evidence="2 6" id="KW-0698">rRNA processing</keyword>
<dbReference type="GO" id="GO:0005737">
    <property type="term" value="C:cytoplasm"/>
    <property type="evidence" value="ECO:0007669"/>
    <property type="project" value="UniProtKB-SubCell"/>
</dbReference>
<protein>
    <recommendedName>
        <fullName evidence="6">Ribosomal RNA large subunit methyltransferase K/L</fullName>
    </recommendedName>
    <domain>
        <recommendedName>
            <fullName evidence="6">23S rRNA m2G2445 methyltransferase</fullName>
            <ecNumber evidence="6">2.1.1.173</ecNumber>
        </recommendedName>
        <alternativeName>
            <fullName evidence="6">rRNA (guanine-N(2)-)-methyltransferase RlmL</fullName>
        </alternativeName>
    </domain>
    <domain>
        <recommendedName>
            <fullName evidence="6">23S rRNA m7G2069 methyltransferase</fullName>
            <ecNumber evidence="6">2.1.1.264</ecNumber>
        </recommendedName>
        <alternativeName>
            <fullName evidence="6">rRNA (guanine-N(7)-)-methyltransferase RlmK</fullName>
        </alternativeName>
    </domain>
</protein>
<dbReference type="Gene3D" id="3.30.2130.30">
    <property type="match status" value="1"/>
</dbReference>
<dbReference type="InterPro" id="IPR004114">
    <property type="entry name" value="THUMP_dom"/>
</dbReference>
<sequence length="740" mass="84152">MIFFAACAANQGDLVAAEARTAGSDDVRQTSSGVEFNGTLEIGMRFCLWSRVASRLLMALYIDEDTASDEELYESTLALPWEDWLTPDKTMKVTCTTQSCSWIRNNHYAALKVKDGICDRLKEKCDGVRPDVDIENPDITFHVHVQGNTVTWYVDFSGESLHQRGYREDQTDAVLKEHLAAALICRSEWRRTVNDGNPGIFLDPFCGSGTIAIEAALMATDTAPGLIRKRPYAFQSLPGFESETWEKLLEEAKARRQLALDERDIRIYASDISGRAISIARDAAVKAGVDGLIDFKEKDFTAFRESDVPGPVGYIVTDPPYGERMRIEDIDYLYSGIGHVLQTYFKGWRATILTGSSDLLSNIDMKPDRTNSLYNGGILCQAAHYIIFTDEEKQALIERAKEKKRVRLSTPLSQGAETVYRKIRKNMESLEPVMKEEGVTCYRIYDADIPEYAAAIDIYEGKWINLAEYAAPDYIDKEKAEERLNEIILATERATGIDIENIYVKERRSQKGANQYSRLATSNRFNIVHENGLMLLVNFQDYLDTGVFLDHRPVRKMIQEMANGKRFLNLFCYTGTATLNAIKGGAVSTVSVDASSTYLDWAIENLKLNGYPVDIENFFYRDDATDWLWETYDRYDLIFCDPPTFSNSKARRGTFDVQRDHWKLIRAAAMHLAPGGTLIFSTNFRRFRMDERIMEDFTVEDITEKTIGKDFENNGNVHKCYLIKNKVKVSLSKKKTFKVR</sequence>
<dbReference type="PROSITE" id="PS51165">
    <property type="entry name" value="THUMP"/>
    <property type="match status" value="1"/>
</dbReference>
<keyword evidence="3 6" id="KW-0489">Methyltransferase</keyword>
<dbReference type="GO" id="GO:0052915">
    <property type="term" value="F:23S rRNA (guanine(2445)-N(2))-methyltransferase activity"/>
    <property type="evidence" value="ECO:0007669"/>
    <property type="project" value="UniProtKB-UniRule"/>
</dbReference>
<dbReference type="Pfam" id="PF02926">
    <property type="entry name" value="THUMP"/>
    <property type="match status" value="1"/>
</dbReference>
<accession>A0A9D9H1K4</accession>
<dbReference type="GO" id="GO:0070043">
    <property type="term" value="F:rRNA (guanine-N7-)-methyltransferase activity"/>
    <property type="evidence" value="ECO:0007669"/>
    <property type="project" value="UniProtKB-UniRule"/>
</dbReference>
<evidence type="ECO:0000256" key="5">
    <source>
        <dbReference type="ARBA" id="ARBA00022691"/>
    </source>
</evidence>
<comment type="catalytic activity">
    <reaction evidence="6">
        <text>guanosine(2069) in 23S rRNA + S-adenosyl-L-methionine = N(2)-methylguanosine(2069) in 23S rRNA + S-adenosyl-L-homocysteine + H(+)</text>
        <dbReference type="Rhea" id="RHEA:43772"/>
        <dbReference type="Rhea" id="RHEA-COMP:10688"/>
        <dbReference type="Rhea" id="RHEA-COMP:10689"/>
        <dbReference type="ChEBI" id="CHEBI:15378"/>
        <dbReference type="ChEBI" id="CHEBI:57856"/>
        <dbReference type="ChEBI" id="CHEBI:59789"/>
        <dbReference type="ChEBI" id="CHEBI:74269"/>
        <dbReference type="ChEBI" id="CHEBI:74481"/>
        <dbReference type="EC" id="2.1.1.264"/>
    </reaction>
</comment>
<dbReference type="Pfam" id="PF10672">
    <property type="entry name" value="Methyltrans_SAM"/>
    <property type="match status" value="1"/>
</dbReference>
<dbReference type="PANTHER" id="PTHR47313">
    <property type="entry name" value="RIBOSOMAL RNA LARGE SUBUNIT METHYLTRANSFERASE K/L"/>
    <property type="match status" value="1"/>
</dbReference>
<dbReference type="InterPro" id="IPR017244">
    <property type="entry name" value="23SrRNA_methyltr_KL"/>
</dbReference>
<evidence type="ECO:0000256" key="4">
    <source>
        <dbReference type="ARBA" id="ARBA00022679"/>
    </source>
</evidence>
<gene>
    <name evidence="9" type="primary">rlmKL</name>
    <name evidence="6" type="synonym">rlmL</name>
    <name evidence="9" type="ORF">IAA97_00755</name>
</gene>
<dbReference type="GO" id="GO:0003723">
    <property type="term" value="F:RNA binding"/>
    <property type="evidence" value="ECO:0007669"/>
    <property type="project" value="UniProtKB-UniRule"/>
</dbReference>
<dbReference type="Proteomes" id="UP000823615">
    <property type="component" value="Unassembled WGS sequence"/>
</dbReference>
<keyword evidence="1 6" id="KW-0963">Cytoplasm</keyword>
<comment type="catalytic activity">
    <reaction evidence="6">
        <text>guanosine(2445) in 23S rRNA + S-adenosyl-L-methionine = N(2)-methylguanosine(2445) in 23S rRNA + S-adenosyl-L-homocysteine + H(+)</text>
        <dbReference type="Rhea" id="RHEA:42740"/>
        <dbReference type="Rhea" id="RHEA-COMP:10215"/>
        <dbReference type="Rhea" id="RHEA-COMP:10216"/>
        <dbReference type="ChEBI" id="CHEBI:15378"/>
        <dbReference type="ChEBI" id="CHEBI:57856"/>
        <dbReference type="ChEBI" id="CHEBI:59789"/>
        <dbReference type="ChEBI" id="CHEBI:74269"/>
        <dbReference type="ChEBI" id="CHEBI:74481"/>
        <dbReference type="EC" id="2.1.1.173"/>
    </reaction>
</comment>
<keyword evidence="5 6" id="KW-0949">S-adenosyl-L-methionine</keyword>
<dbReference type="Pfam" id="PF22020">
    <property type="entry name" value="RlmL_1st"/>
    <property type="match status" value="1"/>
</dbReference>
<reference evidence="9" key="1">
    <citation type="submission" date="2020-10" db="EMBL/GenBank/DDBJ databases">
        <authorList>
            <person name="Gilroy R."/>
        </authorList>
    </citation>
    <scope>NUCLEOTIDE SEQUENCE</scope>
    <source>
        <strain evidence="9">7293</strain>
    </source>
</reference>
<dbReference type="EMBL" id="JADIMT010000014">
    <property type="protein sequence ID" value="MBO8435500.1"/>
    <property type="molecule type" value="Genomic_DNA"/>
</dbReference>
<dbReference type="EC" id="2.1.1.173" evidence="6"/>
<dbReference type="PANTHER" id="PTHR47313:SF1">
    <property type="entry name" value="RIBOSOMAL RNA LARGE SUBUNIT METHYLTRANSFERASE K_L"/>
    <property type="match status" value="1"/>
</dbReference>
<evidence type="ECO:0000313" key="10">
    <source>
        <dbReference type="Proteomes" id="UP000823615"/>
    </source>
</evidence>
<dbReference type="CDD" id="cd11715">
    <property type="entry name" value="THUMP_AdoMetMT"/>
    <property type="match status" value="1"/>
</dbReference>